<gene>
    <name evidence="7" type="ORF">CSPHI_00845</name>
</gene>
<keyword evidence="6" id="KW-0812">Transmembrane</keyword>
<keyword evidence="3" id="KW-0378">Hydrolase</keyword>
<dbReference type="Proteomes" id="UP000185469">
    <property type="component" value="Chromosome"/>
</dbReference>
<dbReference type="PANTHER" id="PTHR43344">
    <property type="entry name" value="PHOSPHOSERINE PHOSPHATASE"/>
    <property type="match status" value="1"/>
</dbReference>
<dbReference type="CDD" id="cd02612">
    <property type="entry name" value="HAD_PGPPase"/>
    <property type="match status" value="1"/>
</dbReference>
<evidence type="ECO:0000313" key="7">
    <source>
        <dbReference type="EMBL" id="APT89874.1"/>
    </source>
</evidence>
<dbReference type="AlphaFoldDB" id="A0A1L7CVL9"/>
<evidence type="ECO:0000256" key="3">
    <source>
        <dbReference type="ARBA" id="ARBA00022801"/>
    </source>
</evidence>
<dbReference type="InterPro" id="IPR023214">
    <property type="entry name" value="HAD_sf"/>
</dbReference>
<dbReference type="KEGG" id="csph:CSPHI_00845"/>
<dbReference type="InterPro" id="IPR006385">
    <property type="entry name" value="HAD_hydro_SerB1"/>
</dbReference>
<evidence type="ECO:0000256" key="6">
    <source>
        <dbReference type="SAM" id="Phobius"/>
    </source>
</evidence>
<keyword evidence="2" id="KW-0479">Metal-binding</keyword>
<evidence type="ECO:0000256" key="4">
    <source>
        <dbReference type="ARBA" id="ARBA00022842"/>
    </source>
</evidence>
<feature type="region of interest" description="Disordered" evidence="5">
    <location>
        <begin position="1"/>
        <end position="20"/>
    </location>
</feature>
<feature type="transmembrane region" description="Helical" evidence="6">
    <location>
        <begin position="260"/>
        <end position="279"/>
    </location>
</feature>
<dbReference type="GO" id="GO:0016787">
    <property type="term" value="F:hydrolase activity"/>
    <property type="evidence" value="ECO:0007669"/>
    <property type="project" value="UniProtKB-KW"/>
</dbReference>
<dbReference type="NCBIfam" id="TIGR01490">
    <property type="entry name" value="HAD-SF-IB-hyp1"/>
    <property type="match status" value="1"/>
</dbReference>
<dbReference type="InterPro" id="IPR050582">
    <property type="entry name" value="HAD-like_SerB"/>
</dbReference>
<dbReference type="InterPro" id="IPR036412">
    <property type="entry name" value="HAD-like_sf"/>
</dbReference>
<evidence type="ECO:0000256" key="5">
    <source>
        <dbReference type="SAM" id="MobiDB-lite"/>
    </source>
</evidence>
<dbReference type="GO" id="GO:0046872">
    <property type="term" value="F:metal ion binding"/>
    <property type="evidence" value="ECO:0007669"/>
    <property type="project" value="UniProtKB-KW"/>
</dbReference>
<dbReference type="NCBIfam" id="TIGR01488">
    <property type="entry name" value="HAD-SF-IB"/>
    <property type="match status" value="1"/>
</dbReference>
<name>A0A1L7CVL9_9CORY</name>
<keyword evidence="6" id="KW-0472">Membrane</keyword>
<evidence type="ECO:0000256" key="2">
    <source>
        <dbReference type="ARBA" id="ARBA00022723"/>
    </source>
</evidence>
<dbReference type="Pfam" id="PF12710">
    <property type="entry name" value="HAD"/>
    <property type="match status" value="1"/>
</dbReference>
<dbReference type="SUPFAM" id="SSF56784">
    <property type="entry name" value="HAD-like"/>
    <property type="match status" value="1"/>
</dbReference>
<organism evidence="7 8">
    <name type="scientific">Corynebacterium sphenisci DSM 44792</name>
    <dbReference type="NCBI Taxonomy" id="1437874"/>
    <lineage>
        <taxon>Bacteria</taxon>
        <taxon>Bacillati</taxon>
        <taxon>Actinomycetota</taxon>
        <taxon>Actinomycetes</taxon>
        <taxon>Mycobacteriales</taxon>
        <taxon>Corynebacteriaceae</taxon>
        <taxon>Corynebacterium</taxon>
    </lineage>
</organism>
<keyword evidence="8" id="KW-1185">Reference proteome</keyword>
<sequence length="283" mass="29811">MEAQDRAGPPAAAGDAAAGAGAPARRPRVAAFFDLDKTIIARSSAYAFGRPFMESGMLTTGGVVQMALAQAMYLSTGHDADQLESARDQLAAMVTGWRAADVRRIAGESLHRVISPYVYAEAVDLIRHHRTLGHDVVVISASAREIVEPIVAAIGVVDPADVIATDLEVVDGVYTGGVTFFCRGANKSGALRGLAERRGYDLDRCWAYSDSATDEPMLAAVGHPVAVNPDRALRRIAADRGWPVRVFRNPVPLFGGRRRAGVAGAAAAAALLAGSVALLRRRG</sequence>
<dbReference type="PANTHER" id="PTHR43344:SF13">
    <property type="entry name" value="PHOSPHATASE RV3661-RELATED"/>
    <property type="match status" value="1"/>
</dbReference>
<accession>A0A1L7CVL9</accession>
<keyword evidence="6" id="KW-1133">Transmembrane helix</keyword>
<dbReference type="EMBL" id="CP009248">
    <property type="protein sequence ID" value="APT89874.1"/>
    <property type="molecule type" value="Genomic_DNA"/>
</dbReference>
<comment type="similarity">
    <text evidence="1">Belongs to the HAD-like hydrolase superfamily. SerB family.</text>
</comment>
<dbReference type="RefSeq" id="WP_281248728.1">
    <property type="nucleotide sequence ID" value="NZ_CP009248.1"/>
</dbReference>
<evidence type="ECO:0000313" key="8">
    <source>
        <dbReference type="Proteomes" id="UP000185469"/>
    </source>
</evidence>
<proteinExistence type="inferred from homology"/>
<evidence type="ECO:0000256" key="1">
    <source>
        <dbReference type="ARBA" id="ARBA00009184"/>
    </source>
</evidence>
<dbReference type="STRING" id="1437874.CSPHI_00845"/>
<dbReference type="Gene3D" id="3.40.50.1000">
    <property type="entry name" value="HAD superfamily/HAD-like"/>
    <property type="match status" value="1"/>
</dbReference>
<keyword evidence="4" id="KW-0460">Magnesium</keyword>
<protein>
    <submittedName>
        <fullName evidence="7">Phosphoserine phosphatase</fullName>
    </submittedName>
</protein>
<dbReference type="Gene3D" id="1.20.1440.100">
    <property type="entry name" value="SG protein - dephosphorylation function"/>
    <property type="match status" value="1"/>
</dbReference>
<reference evidence="7 8" key="1">
    <citation type="submission" date="2014-08" db="EMBL/GenBank/DDBJ databases">
        <title>Complete genome sequence of Corynebacterium sphenisci CECT 5990(T) (=DSM 44792(T)), isolated from healthy wild penguins.</title>
        <authorList>
            <person name="Ruckert C."/>
            <person name="Albersmeier A."/>
            <person name="Winkler A."/>
            <person name="Kalinowski J."/>
        </authorList>
    </citation>
    <scope>NUCLEOTIDE SEQUENCE [LARGE SCALE GENOMIC DNA]</scope>
    <source>
        <strain evidence="7 8">DSM 44792</strain>
    </source>
</reference>